<dbReference type="KEGG" id="cja:CJA_3037"/>
<name>B3PD78_CELJU</name>
<evidence type="ECO:0000313" key="2">
    <source>
        <dbReference type="Proteomes" id="UP000001036"/>
    </source>
</evidence>
<evidence type="ECO:0000313" key="1">
    <source>
        <dbReference type="EMBL" id="ACE85143.1"/>
    </source>
</evidence>
<dbReference type="Proteomes" id="UP000001036">
    <property type="component" value="Chromosome"/>
</dbReference>
<reference evidence="1 2" key="1">
    <citation type="journal article" date="2008" name="J. Bacteriol.">
        <title>Insights into plant cell wall degradation from the genome sequence of the soil bacterium Cellvibrio japonicus.</title>
        <authorList>
            <person name="Deboy R.T."/>
            <person name="Mongodin E.F."/>
            <person name="Fouts D.E."/>
            <person name="Tailford L.E."/>
            <person name="Khouri H."/>
            <person name="Emerson J.B."/>
            <person name="Mohamoud Y."/>
            <person name="Watkins K."/>
            <person name="Henrissat B."/>
            <person name="Gilbert H.J."/>
            <person name="Nelson K.E."/>
        </authorList>
    </citation>
    <scope>NUCLEOTIDE SEQUENCE [LARGE SCALE GENOMIC DNA]</scope>
    <source>
        <strain evidence="1 2">Ueda107</strain>
    </source>
</reference>
<dbReference type="EMBL" id="CP000934">
    <property type="protein sequence ID" value="ACE85143.1"/>
    <property type="molecule type" value="Genomic_DNA"/>
</dbReference>
<gene>
    <name evidence="1" type="ordered locus">CJA_3037</name>
</gene>
<keyword evidence="2" id="KW-1185">Reference proteome</keyword>
<accession>B3PD78</accession>
<proteinExistence type="predicted"/>
<protein>
    <submittedName>
        <fullName evidence="1">Uncharacterized protein</fullName>
    </submittedName>
</protein>
<organism evidence="1 2">
    <name type="scientific">Cellvibrio japonicus (strain Ueda107)</name>
    <name type="common">Pseudomonas fluorescens subsp. cellulosa</name>
    <dbReference type="NCBI Taxonomy" id="498211"/>
    <lineage>
        <taxon>Bacteria</taxon>
        <taxon>Pseudomonadati</taxon>
        <taxon>Pseudomonadota</taxon>
        <taxon>Gammaproteobacteria</taxon>
        <taxon>Cellvibrionales</taxon>
        <taxon>Cellvibrionaceae</taxon>
        <taxon>Cellvibrio</taxon>
    </lineage>
</organism>
<sequence length="64" mass="6673">MGVPSTSWELMYAGGMTLVSGAGTAADSLNAEEERLVVDDEDTAVDKRVADDPVTAAERVMISA</sequence>
<dbReference type="AlphaFoldDB" id="B3PD78"/>
<dbReference type="HOGENOM" id="CLU_2859494_0_0_6"/>